<keyword evidence="2" id="KW-1185">Reference proteome</keyword>
<dbReference type="AlphaFoldDB" id="A0A8J2NYT2"/>
<organism evidence="1 2">
    <name type="scientific">Allacma fusca</name>
    <dbReference type="NCBI Taxonomy" id="39272"/>
    <lineage>
        <taxon>Eukaryota</taxon>
        <taxon>Metazoa</taxon>
        <taxon>Ecdysozoa</taxon>
        <taxon>Arthropoda</taxon>
        <taxon>Hexapoda</taxon>
        <taxon>Collembola</taxon>
        <taxon>Symphypleona</taxon>
        <taxon>Sminthuridae</taxon>
        <taxon>Allacma</taxon>
    </lineage>
</organism>
<evidence type="ECO:0000313" key="2">
    <source>
        <dbReference type="Proteomes" id="UP000708208"/>
    </source>
</evidence>
<reference evidence="1" key="1">
    <citation type="submission" date="2021-06" db="EMBL/GenBank/DDBJ databases">
        <authorList>
            <person name="Hodson N. C."/>
            <person name="Mongue J. A."/>
            <person name="Jaron S. K."/>
        </authorList>
    </citation>
    <scope>NUCLEOTIDE SEQUENCE</scope>
</reference>
<gene>
    <name evidence="1" type="ORF">AFUS01_LOCUS13225</name>
</gene>
<feature type="non-terminal residue" evidence="1">
    <location>
        <position position="34"/>
    </location>
</feature>
<sequence length="34" mass="3875">MHHLRSCLIAAVRPISPSCGQASEAEIEKRIQRW</sequence>
<protein>
    <submittedName>
        <fullName evidence="1">Uncharacterized protein</fullName>
    </submittedName>
</protein>
<name>A0A8J2NYT2_9HEXA</name>
<dbReference type="Proteomes" id="UP000708208">
    <property type="component" value="Unassembled WGS sequence"/>
</dbReference>
<accession>A0A8J2NYT2</accession>
<proteinExistence type="predicted"/>
<dbReference type="EMBL" id="CAJVCH010106637">
    <property type="protein sequence ID" value="CAG7724188.1"/>
    <property type="molecule type" value="Genomic_DNA"/>
</dbReference>
<evidence type="ECO:0000313" key="1">
    <source>
        <dbReference type="EMBL" id="CAG7724188.1"/>
    </source>
</evidence>
<comment type="caution">
    <text evidence="1">The sequence shown here is derived from an EMBL/GenBank/DDBJ whole genome shotgun (WGS) entry which is preliminary data.</text>
</comment>